<dbReference type="InterPro" id="IPR004843">
    <property type="entry name" value="Calcineurin-like_PHP"/>
</dbReference>
<dbReference type="Proteomes" id="UP000630805">
    <property type="component" value="Unassembled WGS sequence"/>
</dbReference>
<dbReference type="Pfam" id="PF00149">
    <property type="entry name" value="Metallophos"/>
    <property type="match status" value="1"/>
</dbReference>
<reference evidence="5 6" key="1">
    <citation type="submission" date="2020-06" db="EMBL/GenBank/DDBJ databases">
        <authorList>
            <person name="Cao W.R."/>
        </authorList>
    </citation>
    <scope>NUCLEOTIDE SEQUENCE [LARGE SCALE GENOMIC DNA]</scope>
    <source>
        <strain evidence="5 6">B1Z28</strain>
    </source>
</reference>
<dbReference type="InterPro" id="IPR029052">
    <property type="entry name" value="Metallo-depent_PP-like"/>
</dbReference>
<dbReference type="Gene3D" id="3.60.21.10">
    <property type="match status" value="1"/>
</dbReference>
<dbReference type="PANTHER" id="PTHR11575:SF6">
    <property type="entry name" value="2',3'-CYCLIC-NUCLEOTIDE 2'-PHOSPHODIESTERASE_3'-NUCLEOTIDASE"/>
    <property type="match status" value="1"/>
</dbReference>
<dbReference type="PANTHER" id="PTHR11575">
    <property type="entry name" value="5'-NUCLEOTIDASE-RELATED"/>
    <property type="match status" value="1"/>
</dbReference>
<feature type="domain" description="5'-Nucleotidase C-terminal" evidence="4">
    <location>
        <begin position="437"/>
        <end position="567"/>
    </location>
</feature>
<comment type="caution">
    <text evidence="5">The sequence shown here is derived from an EMBL/GenBank/DDBJ whole genome shotgun (WGS) entry which is preliminary data.</text>
</comment>
<dbReference type="InterPro" id="IPR008334">
    <property type="entry name" value="5'-Nucleotdase_C"/>
</dbReference>
<evidence type="ECO:0000259" key="4">
    <source>
        <dbReference type="Pfam" id="PF02872"/>
    </source>
</evidence>
<feature type="domain" description="Calcineurin-like phosphoesterase" evidence="3">
    <location>
        <begin position="45"/>
        <end position="276"/>
    </location>
</feature>
<sequence>MVAPEKSSIVLFSEIDRATAFKSRKLKLNKRPSRLGQTQNSSAQIRILATTDLHMNLNSFDYHADKPDPTLGFTRTASLIRAARQQAGDALVLLFDNGDFLQGTPFGEWAALSDERHPILQAFEELSYDTIGLGNHDFGFGLAMIDRAVVQSPCPVVSSNLHRLDAMQGWHDCAILDRTVPVEGADAKIRIGVFSVLPPQIMQWEAHLLQDKVIATDILTTAQKMTERLRTEGCDLIVALAHSGFGQIQAAPDLENAIIPLAAIEGIDAIIAGHTHLTFPGVAHEGWAPVDHTAGLIHGKPVVMPGSAGSHLGVIDLFVDGNPESGWNVSGHNVELRPICSGVDGVTTAEDPDMVRLFASGHIQTRSTVAEPVAHVPKDLHSYFSFCAPDRGLALVAAAQAAALRPFLHGTDLANLPILSAVSPYKCGGRAGPRYYTNVPAGEICLRHIADLHVFPNELRAMLVTGAQLQDWLEMSAGIFNQLAPHVETDLTNAGRAGHNFDVLFGLSYRIDPSQPPRFDSDGRLISPNHKRVESLIFEGHPVQPEQTFVVALNNYRANGGGHFRVATQARPIDLPSMDIKGILRDYLSGELPQDPLEQAPYPFSLRPQPGLHSILRTGPGALKYLSELDMFAPEPLGRDAEGFERIRLAL</sequence>
<evidence type="ECO:0000256" key="1">
    <source>
        <dbReference type="ARBA" id="ARBA00022729"/>
    </source>
</evidence>
<protein>
    <submittedName>
        <fullName evidence="5">Bifunctional 2',3'-cyclic-nucleotide 2'-phosphodiesterase/3'-nucleotidase</fullName>
    </submittedName>
</protein>
<keyword evidence="2" id="KW-0547">Nucleotide-binding</keyword>
<dbReference type="InterPro" id="IPR036907">
    <property type="entry name" value="5'-Nucleotdase_C_sf"/>
</dbReference>
<dbReference type="Gene3D" id="3.90.780.10">
    <property type="entry name" value="5'-Nucleotidase, C-terminal domain"/>
    <property type="match status" value="1"/>
</dbReference>
<evidence type="ECO:0000313" key="6">
    <source>
        <dbReference type="Proteomes" id="UP000630805"/>
    </source>
</evidence>
<proteinExistence type="inferred from homology"/>
<keyword evidence="1" id="KW-0732">Signal</keyword>
<dbReference type="EMBL" id="JABXWT010000019">
    <property type="protein sequence ID" value="NVO58177.1"/>
    <property type="molecule type" value="Genomic_DNA"/>
</dbReference>
<dbReference type="NCBIfam" id="NF006938">
    <property type="entry name" value="PRK09420.1"/>
    <property type="match status" value="1"/>
</dbReference>
<comment type="similarity">
    <text evidence="2">Belongs to the 5'-nucleotidase family.</text>
</comment>
<evidence type="ECO:0000256" key="2">
    <source>
        <dbReference type="RuleBase" id="RU362119"/>
    </source>
</evidence>
<dbReference type="Pfam" id="PF02872">
    <property type="entry name" value="5_nucleotid_C"/>
    <property type="match status" value="1"/>
</dbReference>
<dbReference type="SUPFAM" id="SSF55816">
    <property type="entry name" value="5'-nucleotidase (syn. UDP-sugar hydrolase), C-terminal domain"/>
    <property type="match status" value="1"/>
</dbReference>
<evidence type="ECO:0000259" key="3">
    <source>
        <dbReference type="Pfam" id="PF00149"/>
    </source>
</evidence>
<dbReference type="InterPro" id="IPR006179">
    <property type="entry name" value="5_nucleotidase/apyrase"/>
</dbReference>
<evidence type="ECO:0000313" key="5">
    <source>
        <dbReference type="EMBL" id="NVO58177.1"/>
    </source>
</evidence>
<dbReference type="SUPFAM" id="SSF56300">
    <property type="entry name" value="Metallo-dependent phosphatases"/>
    <property type="match status" value="1"/>
</dbReference>
<name>A0ABX2PXB6_9RHOB</name>
<accession>A0ABX2PXB6</accession>
<keyword evidence="2" id="KW-0378">Hydrolase</keyword>
<organism evidence="5 6">
    <name type="scientific">Ruegeria haliotis</name>
    <dbReference type="NCBI Taxonomy" id="2747601"/>
    <lineage>
        <taxon>Bacteria</taxon>
        <taxon>Pseudomonadati</taxon>
        <taxon>Pseudomonadota</taxon>
        <taxon>Alphaproteobacteria</taxon>
        <taxon>Rhodobacterales</taxon>
        <taxon>Roseobacteraceae</taxon>
        <taxon>Ruegeria</taxon>
    </lineage>
</organism>
<gene>
    <name evidence="5" type="ORF">HW561_20495</name>
</gene>
<dbReference type="PRINTS" id="PR01607">
    <property type="entry name" value="APYRASEFAMLY"/>
</dbReference>
<keyword evidence="6" id="KW-1185">Reference proteome</keyword>